<dbReference type="PROSITE" id="PS00211">
    <property type="entry name" value="ABC_TRANSPORTER_1"/>
    <property type="match status" value="1"/>
</dbReference>
<dbReference type="InterPro" id="IPR011527">
    <property type="entry name" value="ABC1_TM_dom"/>
</dbReference>
<dbReference type="SUPFAM" id="SSF90123">
    <property type="entry name" value="ABC transporter transmembrane region"/>
    <property type="match status" value="1"/>
</dbReference>
<dbReference type="PROSITE" id="PS50893">
    <property type="entry name" value="ABC_TRANSPORTER_2"/>
    <property type="match status" value="1"/>
</dbReference>
<evidence type="ECO:0000256" key="4">
    <source>
        <dbReference type="ARBA" id="ARBA00022840"/>
    </source>
</evidence>
<dbReference type="InterPro" id="IPR039421">
    <property type="entry name" value="Type_1_exporter"/>
</dbReference>
<dbReference type="InterPro" id="IPR017871">
    <property type="entry name" value="ABC_transporter-like_CS"/>
</dbReference>
<feature type="domain" description="ABC transmembrane type-1" evidence="9">
    <location>
        <begin position="17"/>
        <end position="293"/>
    </location>
</feature>
<keyword evidence="2 7" id="KW-0812">Transmembrane</keyword>
<comment type="caution">
    <text evidence="10">The sequence shown here is derived from an EMBL/GenBank/DDBJ whole genome shotgun (WGS) entry which is preliminary data.</text>
</comment>
<dbReference type="InterPro" id="IPR003593">
    <property type="entry name" value="AAA+_ATPase"/>
</dbReference>
<dbReference type="Pfam" id="PF00005">
    <property type="entry name" value="ABC_tran"/>
    <property type="match status" value="1"/>
</dbReference>
<organism evidence="10 11">
    <name type="scientific">Catenulispora yoronensis</name>
    <dbReference type="NCBI Taxonomy" id="450799"/>
    <lineage>
        <taxon>Bacteria</taxon>
        <taxon>Bacillati</taxon>
        <taxon>Actinomycetota</taxon>
        <taxon>Actinomycetes</taxon>
        <taxon>Catenulisporales</taxon>
        <taxon>Catenulisporaceae</taxon>
        <taxon>Catenulispora</taxon>
    </lineage>
</organism>
<dbReference type="GO" id="GO:0005524">
    <property type="term" value="F:ATP binding"/>
    <property type="evidence" value="ECO:0007669"/>
    <property type="project" value="UniProtKB-KW"/>
</dbReference>
<feature type="transmembrane region" description="Helical" evidence="7">
    <location>
        <begin position="53"/>
        <end position="79"/>
    </location>
</feature>
<evidence type="ECO:0000313" key="10">
    <source>
        <dbReference type="EMBL" id="GAA2044494.1"/>
    </source>
</evidence>
<keyword evidence="5 7" id="KW-1133">Transmembrane helix</keyword>
<dbReference type="EMBL" id="BAAAQN010000037">
    <property type="protein sequence ID" value="GAA2044494.1"/>
    <property type="molecule type" value="Genomic_DNA"/>
</dbReference>
<feature type="transmembrane region" description="Helical" evidence="7">
    <location>
        <begin position="274"/>
        <end position="292"/>
    </location>
</feature>
<proteinExistence type="predicted"/>
<evidence type="ECO:0000256" key="3">
    <source>
        <dbReference type="ARBA" id="ARBA00022741"/>
    </source>
</evidence>
<evidence type="ECO:0000256" key="6">
    <source>
        <dbReference type="ARBA" id="ARBA00023136"/>
    </source>
</evidence>
<name>A0ABN2UYL8_9ACTN</name>
<reference evidence="10 11" key="1">
    <citation type="journal article" date="2019" name="Int. J. Syst. Evol. Microbiol.">
        <title>The Global Catalogue of Microorganisms (GCM) 10K type strain sequencing project: providing services to taxonomists for standard genome sequencing and annotation.</title>
        <authorList>
            <consortium name="The Broad Institute Genomics Platform"/>
            <consortium name="The Broad Institute Genome Sequencing Center for Infectious Disease"/>
            <person name="Wu L."/>
            <person name="Ma J."/>
        </authorList>
    </citation>
    <scope>NUCLEOTIDE SEQUENCE [LARGE SCALE GENOMIC DNA]</scope>
    <source>
        <strain evidence="10 11">JCM 16014</strain>
    </source>
</reference>
<protein>
    <submittedName>
        <fullName evidence="10">ABC transporter ATP-binding protein</fullName>
    </submittedName>
</protein>
<evidence type="ECO:0000256" key="1">
    <source>
        <dbReference type="ARBA" id="ARBA00004651"/>
    </source>
</evidence>
<dbReference type="InterPro" id="IPR027417">
    <property type="entry name" value="P-loop_NTPase"/>
</dbReference>
<dbReference type="Gene3D" id="3.40.50.300">
    <property type="entry name" value="P-loop containing nucleotide triphosphate hydrolases"/>
    <property type="match status" value="1"/>
</dbReference>
<dbReference type="PROSITE" id="PS50929">
    <property type="entry name" value="ABC_TM1F"/>
    <property type="match status" value="1"/>
</dbReference>
<dbReference type="SMART" id="SM00382">
    <property type="entry name" value="AAA"/>
    <property type="match status" value="1"/>
</dbReference>
<evidence type="ECO:0000259" key="9">
    <source>
        <dbReference type="PROSITE" id="PS50929"/>
    </source>
</evidence>
<dbReference type="Proteomes" id="UP001500751">
    <property type="component" value="Unassembled WGS sequence"/>
</dbReference>
<keyword evidence="4 10" id="KW-0067">ATP-binding</keyword>
<keyword evidence="3" id="KW-0547">Nucleotide-binding</keyword>
<dbReference type="Pfam" id="PF00664">
    <property type="entry name" value="ABC_membrane"/>
    <property type="match status" value="1"/>
</dbReference>
<dbReference type="InterPro" id="IPR036640">
    <property type="entry name" value="ABC1_TM_sf"/>
</dbReference>
<comment type="subcellular location">
    <subcellularLocation>
        <location evidence="1">Cell membrane</location>
        <topology evidence="1">Multi-pass membrane protein</topology>
    </subcellularLocation>
</comment>
<evidence type="ECO:0000256" key="2">
    <source>
        <dbReference type="ARBA" id="ARBA00022692"/>
    </source>
</evidence>
<feature type="transmembrane region" description="Helical" evidence="7">
    <location>
        <begin position="150"/>
        <end position="169"/>
    </location>
</feature>
<evidence type="ECO:0000259" key="8">
    <source>
        <dbReference type="PROSITE" id="PS50893"/>
    </source>
</evidence>
<feature type="transmembrane region" description="Helical" evidence="7">
    <location>
        <begin position="126"/>
        <end position="144"/>
    </location>
</feature>
<evidence type="ECO:0000256" key="7">
    <source>
        <dbReference type="SAM" id="Phobius"/>
    </source>
</evidence>
<evidence type="ECO:0000256" key="5">
    <source>
        <dbReference type="ARBA" id="ARBA00022989"/>
    </source>
</evidence>
<feature type="transmembrane region" description="Helical" evidence="7">
    <location>
        <begin position="236"/>
        <end position="254"/>
    </location>
</feature>
<dbReference type="SUPFAM" id="SSF52540">
    <property type="entry name" value="P-loop containing nucleoside triphosphate hydrolases"/>
    <property type="match status" value="1"/>
</dbReference>
<dbReference type="Gene3D" id="1.20.1560.10">
    <property type="entry name" value="ABC transporter type 1, transmembrane domain"/>
    <property type="match status" value="1"/>
</dbReference>
<accession>A0ABN2UYL8</accession>
<dbReference type="PANTHER" id="PTHR43394:SF1">
    <property type="entry name" value="ATP-BINDING CASSETTE SUB-FAMILY B MEMBER 10, MITOCHONDRIAL"/>
    <property type="match status" value="1"/>
</dbReference>
<dbReference type="RefSeq" id="WP_344668578.1">
    <property type="nucleotide sequence ID" value="NZ_BAAAQN010000037.1"/>
</dbReference>
<evidence type="ECO:0000313" key="11">
    <source>
        <dbReference type="Proteomes" id="UP001500751"/>
    </source>
</evidence>
<dbReference type="InterPro" id="IPR003439">
    <property type="entry name" value="ABC_transporter-like_ATP-bd"/>
</dbReference>
<feature type="domain" description="ABC transporter" evidence="8">
    <location>
        <begin position="302"/>
        <end position="544"/>
    </location>
</feature>
<sequence length="545" mass="55561">MSAYTSAVRHGGHRLPLLGLAALGSSAIALSVPDVLGAAIDAAAGGRAVAPRLLAAAALMGIGVLCDMTAAYITAATTARTTAWLRLRMTRRVLDAGPSAAGAFTPGDLLGRVCANSADASRAGPGLVTALAAVVPPVGSLVLLAVIDPWLAVAFLAGTAGVAFVLRTFTRDTSRVLRSYLAAQGRIVGRLIESLGGIRTIAAAGTAAAERERVLADLPELAAAGRATWRVLARSTFLGAVLGPATLAAVLAVGGLELARGRLTPGELFAAGRYASIGTGLGGLTSVFAAVARSRAGAARAGELLDFAAADYGHRVLPPGEGRLELRAVSSGVLRDVNLTLPGGGVVAVVGPSGAGKSALAALAARLRDPEQGEVRLDGVPLPELGHDDLRAAVGCAFERPDLVGTTVGDAVGLGRPRERIEASARAARADDFVRRLPQGYDTPLADAPMSGGEAQRLGLARAWPAHRLLVLDDATSSLDTATEALISEALLGSDAGRTRLIVTHRAATAARADAVVWLDAGRVRGVGEHELLWEDAEYREVFAA</sequence>
<gene>
    <name evidence="10" type="ORF">GCM10009839_55220</name>
</gene>
<keyword evidence="6 7" id="KW-0472">Membrane</keyword>
<keyword evidence="11" id="KW-1185">Reference proteome</keyword>
<dbReference type="PANTHER" id="PTHR43394">
    <property type="entry name" value="ATP-DEPENDENT PERMEASE MDL1, MITOCHONDRIAL"/>
    <property type="match status" value="1"/>
</dbReference>